<dbReference type="GO" id="GO:0043625">
    <property type="term" value="C:delta DNA polymerase complex"/>
    <property type="evidence" value="ECO:0007669"/>
    <property type="project" value="InterPro"/>
</dbReference>
<feature type="compositionally biased region" description="Polar residues" evidence="5">
    <location>
        <begin position="209"/>
        <end position="220"/>
    </location>
</feature>
<dbReference type="InterPro" id="IPR041913">
    <property type="entry name" value="POLD3_sf"/>
</dbReference>
<dbReference type="Gene3D" id="3.90.1030.20">
    <property type="entry name" value="DNA polymerase delta, p66 (Cdc27) subunit, wHTH domain"/>
    <property type="match status" value="1"/>
</dbReference>
<dbReference type="PANTHER" id="PTHR17598">
    <property type="entry name" value="DNA POLYMERASE DELTA SUBUNIT 3"/>
    <property type="match status" value="1"/>
</dbReference>
<comment type="subcellular location">
    <subcellularLocation>
        <location evidence="1">Nucleus</location>
    </subcellularLocation>
</comment>
<feature type="compositionally biased region" description="Polar residues" evidence="5">
    <location>
        <begin position="159"/>
        <end position="176"/>
    </location>
</feature>
<feature type="region of interest" description="Disordered" evidence="5">
    <location>
        <begin position="155"/>
        <end position="226"/>
    </location>
</feature>
<name>A0A5P1FQM2_ASPOF</name>
<evidence type="ECO:0000256" key="4">
    <source>
        <dbReference type="ARBA" id="ARBA00023242"/>
    </source>
</evidence>
<dbReference type="EMBL" id="CM007381">
    <property type="protein sequence ID" value="ONK80586.1"/>
    <property type="molecule type" value="Genomic_DNA"/>
</dbReference>
<evidence type="ECO:0000256" key="3">
    <source>
        <dbReference type="ARBA" id="ARBA00022705"/>
    </source>
</evidence>
<feature type="compositionally biased region" description="Basic and acidic residues" evidence="5">
    <location>
        <begin position="353"/>
        <end position="380"/>
    </location>
</feature>
<sequence>MAGGEALEISRQIQALVSDKLQVVSYKWLSRNFSLSSNYAKRLLNDFVAEHGNKLQVVYAISGWLKNPQMYCIKLASRSNLAEVKQEFKDNFSVQIYSVQACIPKDLALLWNAEFVQAEELFSQPLTTENCLRDNRYCGVSNSYVKRTVDGKSAGGVSQLKNDGTSMGPKTSSILKNSYAPGPQQAQSSAKNGIEASVMAASSGKSDRSASVINNQQTEPHVTKESIAAINTNKKKGKNETSSGGNGSIASLWGRASGISKVSASATDTTSNVAKISITAEAQICAEEAANAMSSDDDDEADLNYKRGLNGSNNRKRRVVMDFSDEDEEEENVVRLASPDPPNVRPTSTSSHDIGKLEEKKLSSEHPKEEKLEVKQGKTKEKYSGLCEGDLRVGNKHDITGISLHKKSQNNIPNAVDEVTEANNEETNASTLPKRRKVLKTRIDERGREVTEVVWEGEAACDTDKNTTSNDVGSRPPLANKAQEAGRNAPTNPVSKAGNKKPAKGGGKDAKQGNILSFFKKV</sequence>
<dbReference type="AlphaFoldDB" id="A0A5P1FQM2"/>
<keyword evidence="4" id="KW-0539">Nucleus</keyword>
<dbReference type="Proteomes" id="UP000243459">
    <property type="component" value="Chromosome 1"/>
</dbReference>
<evidence type="ECO:0000256" key="2">
    <source>
        <dbReference type="ARBA" id="ARBA00017589"/>
    </source>
</evidence>
<organism evidence="6 7">
    <name type="scientific">Asparagus officinalis</name>
    <name type="common">Garden asparagus</name>
    <dbReference type="NCBI Taxonomy" id="4686"/>
    <lineage>
        <taxon>Eukaryota</taxon>
        <taxon>Viridiplantae</taxon>
        <taxon>Streptophyta</taxon>
        <taxon>Embryophyta</taxon>
        <taxon>Tracheophyta</taxon>
        <taxon>Spermatophyta</taxon>
        <taxon>Magnoliopsida</taxon>
        <taxon>Liliopsida</taxon>
        <taxon>Asparagales</taxon>
        <taxon>Asparagaceae</taxon>
        <taxon>Asparagoideae</taxon>
        <taxon>Asparagus</taxon>
    </lineage>
</organism>
<dbReference type="GO" id="GO:0006271">
    <property type="term" value="P:DNA strand elongation involved in DNA replication"/>
    <property type="evidence" value="ECO:0007669"/>
    <property type="project" value="TreeGrafter"/>
</dbReference>
<protein>
    <recommendedName>
        <fullName evidence="2">DNA polymerase delta subunit 3</fullName>
    </recommendedName>
</protein>
<dbReference type="GO" id="GO:0003887">
    <property type="term" value="F:DNA-directed DNA polymerase activity"/>
    <property type="evidence" value="ECO:0007669"/>
    <property type="project" value="TreeGrafter"/>
</dbReference>
<keyword evidence="7" id="KW-1185">Reference proteome</keyword>
<feature type="region of interest" description="Disordered" evidence="5">
    <location>
        <begin position="461"/>
        <end position="522"/>
    </location>
</feature>
<dbReference type="PANTHER" id="PTHR17598:SF13">
    <property type="entry name" value="DNA POLYMERASE DELTA SUBUNIT 3"/>
    <property type="match status" value="1"/>
</dbReference>
<evidence type="ECO:0000313" key="6">
    <source>
        <dbReference type="EMBL" id="ONK80586.1"/>
    </source>
</evidence>
<accession>A0A5P1FQM2</accession>
<proteinExistence type="predicted"/>
<gene>
    <name evidence="6" type="ORF">A4U43_C01F19490</name>
</gene>
<feature type="region of interest" description="Disordered" evidence="5">
    <location>
        <begin position="290"/>
        <end position="380"/>
    </location>
</feature>
<evidence type="ECO:0000313" key="7">
    <source>
        <dbReference type="Proteomes" id="UP000243459"/>
    </source>
</evidence>
<keyword evidence="3" id="KW-0235">DNA replication</keyword>
<dbReference type="InterPro" id="IPR019038">
    <property type="entry name" value="POLD3"/>
</dbReference>
<dbReference type="Pfam" id="PF09507">
    <property type="entry name" value="CDC27"/>
    <property type="match status" value="1"/>
</dbReference>
<dbReference type="OMA" id="TAEAQIC"/>
<dbReference type="GO" id="GO:0006297">
    <property type="term" value="P:nucleotide-excision repair, DNA gap filling"/>
    <property type="evidence" value="ECO:0007669"/>
    <property type="project" value="TreeGrafter"/>
</dbReference>
<evidence type="ECO:0000256" key="5">
    <source>
        <dbReference type="SAM" id="MobiDB-lite"/>
    </source>
</evidence>
<dbReference type="FunFam" id="3.90.1030.20:FF:000002">
    <property type="entry name" value="DNA polymerase delta subunit"/>
    <property type="match status" value="1"/>
</dbReference>
<evidence type="ECO:0000256" key="1">
    <source>
        <dbReference type="ARBA" id="ARBA00004123"/>
    </source>
</evidence>
<dbReference type="GO" id="GO:1904161">
    <property type="term" value="P:DNA synthesis involved in UV-damage excision repair"/>
    <property type="evidence" value="ECO:0007669"/>
    <property type="project" value="TreeGrafter"/>
</dbReference>
<dbReference type="Gramene" id="ONK80586">
    <property type="protein sequence ID" value="ONK80586"/>
    <property type="gene ID" value="A4U43_C01F19490"/>
</dbReference>
<dbReference type="OrthoDB" id="514823at2759"/>
<reference evidence="7" key="1">
    <citation type="journal article" date="2017" name="Nat. Commun.">
        <title>The asparagus genome sheds light on the origin and evolution of a young Y chromosome.</title>
        <authorList>
            <person name="Harkess A."/>
            <person name="Zhou J."/>
            <person name="Xu C."/>
            <person name="Bowers J.E."/>
            <person name="Van der Hulst R."/>
            <person name="Ayyampalayam S."/>
            <person name="Mercati F."/>
            <person name="Riccardi P."/>
            <person name="McKain M.R."/>
            <person name="Kakrana A."/>
            <person name="Tang H."/>
            <person name="Ray J."/>
            <person name="Groenendijk J."/>
            <person name="Arikit S."/>
            <person name="Mathioni S.M."/>
            <person name="Nakano M."/>
            <person name="Shan H."/>
            <person name="Telgmann-Rauber A."/>
            <person name="Kanno A."/>
            <person name="Yue Z."/>
            <person name="Chen H."/>
            <person name="Li W."/>
            <person name="Chen Y."/>
            <person name="Xu X."/>
            <person name="Zhang Y."/>
            <person name="Luo S."/>
            <person name="Chen H."/>
            <person name="Gao J."/>
            <person name="Mao Z."/>
            <person name="Pires J.C."/>
            <person name="Luo M."/>
            <person name="Kudrna D."/>
            <person name="Wing R.A."/>
            <person name="Meyers B.C."/>
            <person name="Yi K."/>
            <person name="Kong H."/>
            <person name="Lavrijsen P."/>
            <person name="Sunseri F."/>
            <person name="Falavigna A."/>
            <person name="Ye Y."/>
            <person name="Leebens-Mack J.H."/>
            <person name="Chen G."/>
        </authorList>
    </citation>
    <scope>NUCLEOTIDE SEQUENCE [LARGE SCALE GENOMIC DNA]</scope>
    <source>
        <strain evidence="7">cv. DH0086</strain>
    </source>
</reference>